<dbReference type="InterPro" id="IPR016024">
    <property type="entry name" value="ARM-type_fold"/>
</dbReference>
<name>A0A6P2UHF8_BURL3</name>
<evidence type="ECO:0000313" key="1">
    <source>
        <dbReference type="EMBL" id="VWC69252.1"/>
    </source>
</evidence>
<gene>
    <name evidence="1" type="ORF">BLA18109_02364</name>
</gene>
<dbReference type="RefSeq" id="WP_174950679.1">
    <property type="nucleotide sequence ID" value="NZ_CABVQH010000006.1"/>
</dbReference>
<sequence length="467" mass="50528">MTLIPKIFGVRPASTTPQKTVYLQYAQAIPLHAALGRISECVDVKLIAGWIAHYSGYVREAAIARATELGDGALLEPLAARVNDWVPEVRRAATSALLTLLPIVPAAHFVAVLPALRALVSATRANHLPWLREFEQQLVQAGGLAAIVNAMDGDDFRLKRTACQVAFDHELLPVADMVKRGLTSGDIVLARQAVALLDRIPAGERQSCIDLAACSPFGPVRYAVFAFAARNHVDAGNEPILWRAIFDSQGSLRSAAARLLAEHGHDVASRCRTLLESGSLSSVQIRAGLSLLTELLVPEAKAVLESYTNDDRANIRAHALALLAKTSPADKDGIAARALLDPARRVRKAGVRLCVLGAFVTLEQIRAMLDRYGDRHAALAVCSRDQWDSLVCIALIAAQDEPSAEHADEMRRALERWLANPISMWTSPGARHREILAEPSIQSRLAAVAHARLDTLRSRVAGHGITL</sequence>
<dbReference type="AlphaFoldDB" id="A0A6P2UHF8"/>
<evidence type="ECO:0000313" key="2">
    <source>
        <dbReference type="Proteomes" id="UP000494260"/>
    </source>
</evidence>
<proteinExistence type="predicted"/>
<dbReference type="InterPro" id="IPR011989">
    <property type="entry name" value="ARM-like"/>
</dbReference>
<evidence type="ECO:0008006" key="3">
    <source>
        <dbReference type="Google" id="ProtNLM"/>
    </source>
</evidence>
<dbReference type="Gene3D" id="1.25.10.10">
    <property type="entry name" value="Leucine-rich Repeat Variant"/>
    <property type="match status" value="1"/>
</dbReference>
<accession>A0A6P2UHF8</accession>
<dbReference type="SUPFAM" id="SSF48371">
    <property type="entry name" value="ARM repeat"/>
    <property type="match status" value="1"/>
</dbReference>
<reference evidence="1 2" key="1">
    <citation type="submission" date="2019-09" db="EMBL/GenBank/DDBJ databases">
        <authorList>
            <person name="Depoorter E."/>
        </authorList>
    </citation>
    <scope>NUCLEOTIDE SEQUENCE [LARGE SCALE GENOMIC DNA]</scope>
    <source>
        <strain evidence="1">R-18109</strain>
    </source>
</reference>
<dbReference type="EMBL" id="CABVQH010000006">
    <property type="protein sequence ID" value="VWC69252.1"/>
    <property type="molecule type" value="Genomic_DNA"/>
</dbReference>
<dbReference type="Proteomes" id="UP000494260">
    <property type="component" value="Unassembled WGS sequence"/>
</dbReference>
<organism evidence="1 2">
    <name type="scientific">Burkholderia lata (strain ATCC 17760 / DSM 23089 / LMG 22485 / NCIMB 9086 / R18194 / 383)</name>
    <dbReference type="NCBI Taxonomy" id="482957"/>
    <lineage>
        <taxon>Bacteria</taxon>
        <taxon>Pseudomonadati</taxon>
        <taxon>Pseudomonadota</taxon>
        <taxon>Betaproteobacteria</taxon>
        <taxon>Burkholderiales</taxon>
        <taxon>Burkholderiaceae</taxon>
        <taxon>Burkholderia</taxon>
        <taxon>Burkholderia cepacia complex</taxon>
    </lineage>
</organism>
<protein>
    <recommendedName>
        <fullName evidence="3">HEAT repeat domain-containing protein</fullName>
    </recommendedName>
</protein>